<accession>A0ABU3NVS0</accession>
<sequence length="196" mass="23525">MDNKNPMTESDVIRALARYCRDRKFRFFAHVKDGSYYNRQQRILDGFVVKERQFLNPVTEGFEVKVSRSDFLRDDKWQEYLPVCTSFYFVVPEGMVTTDEVPEGIGLIYCNERGILTIIKKARRRDLDQARLFEIFKYLVYNRTYSETEKVKAAARKVRRAERGLEEAQKTIKNWRDRYYDVSNELHTLKRTLQRH</sequence>
<evidence type="ECO:0000256" key="1">
    <source>
        <dbReference type="SAM" id="Coils"/>
    </source>
</evidence>
<dbReference type="EMBL" id="JAUOZS010000001">
    <property type="protein sequence ID" value="MDT8900928.1"/>
    <property type="molecule type" value="Genomic_DNA"/>
</dbReference>
<gene>
    <name evidence="2" type="ORF">Q4T40_06750</name>
</gene>
<feature type="coiled-coil region" evidence="1">
    <location>
        <begin position="151"/>
        <end position="185"/>
    </location>
</feature>
<dbReference type="Proteomes" id="UP001254848">
    <property type="component" value="Unassembled WGS sequence"/>
</dbReference>
<comment type="caution">
    <text evidence="2">The sequence shown here is derived from an EMBL/GenBank/DDBJ whole genome shotgun (WGS) entry which is preliminary data.</text>
</comment>
<keyword evidence="1" id="KW-0175">Coiled coil</keyword>
<proteinExistence type="predicted"/>
<dbReference type="Pfam" id="PF06319">
    <property type="entry name" value="MmcB-like"/>
    <property type="match status" value="1"/>
</dbReference>
<protein>
    <submittedName>
        <fullName evidence="2">MmcB family DNA repair protein</fullName>
    </submittedName>
</protein>
<dbReference type="RefSeq" id="WP_413779459.1">
    <property type="nucleotide sequence ID" value="NZ_JAUOZS010000001.1"/>
</dbReference>
<name>A0ABU3NVS0_9FIRM</name>
<reference evidence="2 3" key="1">
    <citation type="submission" date="2023-07" db="EMBL/GenBank/DDBJ databases">
        <title>The novel representative of Negativicutes class, Anaeroselena agilis gen. nov. sp. nov.</title>
        <authorList>
            <person name="Prokofeva M.I."/>
            <person name="Elcheninov A.G."/>
            <person name="Klyukina A."/>
            <person name="Kublanov I.V."/>
            <person name="Frolov E.N."/>
            <person name="Podosokorskaya O.A."/>
        </authorList>
    </citation>
    <scope>NUCLEOTIDE SEQUENCE [LARGE SCALE GENOMIC DNA]</scope>
    <source>
        <strain evidence="2 3">4137-cl</strain>
    </source>
</reference>
<evidence type="ECO:0000313" key="3">
    <source>
        <dbReference type="Proteomes" id="UP001254848"/>
    </source>
</evidence>
<dbReference type="InterPro" id="IPR009394">
    <property type="entry name" value="MmcB-like"/>
</dbReference>
<organism evidence="2 3">
    <name type="scientific">Anaeroselena agilis</name>
    <dbReference type="NCBI Taxonomy" id="3063788"/>
    <lineage>
        <taxon>Bacteria</taxon>
        <taxon>Bacillati</taxon>
        <taxon>Bacillota</taxon>
        <taxon>Negativicutes</taxon>
        <taxon>Acetonemataceae</taxon>
        <taxon>Anaeroselena</taxon>
    </lineage>
</organism>
<keyword evidence="3" id="KW-1185">Reference proteome</keyword>
<evidence type="ECO:0000313" key="2">
    <source>
        <dbReference type="EMBL" id="MDT8900928.1"/>
    </source>
</evidence>